<evidence type="ECO:0000313" key="2">
    <source>
        <dbReference type="Proteomes" id="UP000184231"/>
    </source>
</evidence>
<dbReference type="RefSeq" id="WP_072766020.1">
    <property type="nucleotide sequence ID" value="NZ_FQYX01000053.1"/>
</dbReference>
<dbReference type="AlphaFoldDB" id="A0A1M6N1S7"/>
<protein>
    <recommendedName>
        <fullName evidence="3">HPt domain-containing protein</fullName>
    </recommendedName>
</protein>
<evidence type="ECO:0000313" key="1">
    <source>
        <dbReference type="EMBL" id="SHJ89641.1"/>
    </source>
</evidence>
<dbReference type="EMBL" id="FQYX01000053">
    <property type="protein sequence ID" value="SHJ89641.1"/>
    <property type="molecule type" value="Genomic_DNA"/>
</dbReference>
<dbReference type="InterPro" id="IPR036641">
    <property type="entry name" value="HPT_dom_sf"/>
</dbReference>
<evidence type="ECO:0008006" key="3">
    <source>
        <dbReference type="Google" id="ProtNLM"/>
    </source>
</evidence>
<sequence length="106" mass="12322">MDVVPNLDYICQLSQGDKSFIHEILQVIKKELPLEIWTYNLHLAEEDFVMAAEDVHKLKHKISILGMEKGYHLAVDHEENLIKGNVSLKLDFDEILELMLCFIEKT</sequence>
<dbReference type="STRING" id="558155.SAMN04487911_1536"/>
<accession>A0A1M6N1S7</accession>
<name>A0A1M6N1S7_9FLAO</name>
<proteinExistence type="predicted"/>
<gene>
    <name evidence="1" type="ORF">SAMN04487911_1536</name>
</gene>
<dbReference type="Gene3D" id="1.20.120.160">
    <property type="entry name" value="HPT domain"/>
    <property type="match status" value="1"/>
</dbReference>
<keyword evidence="2" id="KW-1185">Reference proteome</keyword>
<dbReference type="SUPFAM" id="SSF47226">
    <property type="entry name" value="Histidine-containing phosphotransfer domain, HPT domain"/>
    <property type="match status" value="1"/>
</dbReference>
<organism evidence="1 2">
    <name type="scientific">Arenibacter nanhaiticus</name>
    <dbReference type="NCBI Taxonomy" id="558155"/>
    <lineage>
        <taxon>Bacteria</taxon>
        <taxon>Pseudomonadati</taxon>
        <taxon>Bacteroidota</taxon>
        <taxon>Flavobacteriia</taxon>
        <taxon>Flavobacteriales</taxon>
        <taxon>Flavobacteriaceae</taxon>
        <taxon>Arenibacter</taxon>
    </lineage>
</organism>
<dbReference type="GO" id="GO:0000160">
    <property type="term" value="P:phosphorelay signal transduction system"/>
    <property type="evidence" value="ECO:0007669"/>
    <property type="project" value="InterPro"/>
</dbReference>
<reference evidence="1 2" key="1">
    <citation type="submission" date="2016-11" db="EMBL/GenBank/DDBJ databases">
        <authorList>
            <person name="Jaros S."/>
            <person name="Januszkiewicz K."/>
            <person name="Wedrychowicz H."/>
        </authorList>
    </citation>
    <scope>NUCLEOTIDE SEQUENCE [LARGE SCALE GENOMIC DNA]</scope>
    <source>
        <strain evidence="1 2">CGMCC 1.8863</strain>
    </source>
</reference>
<dbReference type="OrthoDB" id="1441381at2"/>
<dbReference type="Proteomes" id="UP000184231">
    <property type="component" value="Unassembled WGS sequence"/>
</dbReference>